<feature type="domain" description="BioF2-like acetyltransferase" evidence="1">
    <location>
        <begin position="176"/>
        <end position="312"/>
    </location>
</feature>
<organism evidence="2 3">
    <name type="scientific">Amycolatopsis lexingtonensis</name>
    <dbReference type="NCBI Taxonomy" id="218822"/>
    <lineage>
        <taxon>Bacteria</taxon>
        <taxon>Bacillati</taxon>
        <taxon>Actinomycetota</taxon>
        <taxon>Actinomycetes</taxon>
        <taxon>Pseudonocardiales</taxon>
        <taxon>Pseudonocardiaceae</taxon>
        <taxon>Amycolatopsis</taxon>
    </lineage>
</organism>
<dbReference type="Gene3D" id="3.40.630.30">
    <property type="match status" value="1"/>
</dbReference>
<comment type="caution">
    <text evidence="2">The sequence shown here is derived from an EMBL/GenBank/DDBJ whole genome shotgun (WGS) entry which is preliminary data.</text>
</comment>
<sequence>MNDPVVARWVDSASSVPAELFDGPYFSRTVGWARAWEKVRTEQVRAFRHLTLEGGPAAELVPFYLVDHSPTWRGYEDEAEIPPVWTGPVVYSSTLYGEHGGAGGSSPEYIARAIDLGLAQTRAWGAEALVFGNLTPDDVDAWAAVRPFDAAVLLDKKYESPLGEQGADFLDGMRGKVRRELLRQWRRGVESGLQLRALTGDEMLPYLEDFTELAVDTSVAHGDELYGPDIFDSLTSVPGAVLLVAEHEGRMAGAFYCFLYRGRLALTMAGLDYDKLGELNTYAFLMYESVRYALANGAAVLDPGRCNFEYKQRHGFRGTELRAVVYLPEPRPDLVAALERMDGRMHEYIAGKVAAA</sequence>
<dbReference type="SUPFAM" id="SSF55729">
    <property type="entry name" value="Acyl-CoA N-acyltransferases (Nat)"/>
    <property type="match status" value="1"/>
</dbReference>
<reference evidence="2 3" key="1">
    <citation type="submission" date="2020-10" db="EMBL/GenBank/DDBJ databases">
        <title>Sequencing the genomes of 1000 actinobacteria strains.</title>
        <authorList>
            <person name="Klenk H.-P."/>
        </authorList>
    </citation>
    <scope>NUCLEOTIDE SEQUENCE [LARGE SCALE GENOMIC DNA]</scope>
    <source>
        <strain evidence="2 3">DSM 44653</strain>
    </source>
</reference>
<dbReference type="Proteomes" id="UP000631670">
    <property type="component" value="Unassembled WGS sequence"/>
</dbReference>
<dbReference type="EMBL" id="JADBEG010000001">
    <property type="protein sequence ID" value="MBE1501842.1"/>
    <property type="molecule type" value="Genomic_DNA"/>
</dbReference>
<dbReference type="RefSeq" id="WP_086858380.1">
    <property type="nucleotide sequence ID" value="NZ_JADBEG010000001.1"/>
</dbReference>
<evidence type="ECO:0000313" key="2">
    <source>
        <dbReference type="EMBL" id="MBE1501842.1"/>
    </source>
</evidence>
<proteinExistence type="predicted"/>
<accession>A0ABR9IF80</accession>
<gene>
    <name evidence="2" type="ORF">H4696_008942</name>
</gene>
<dbReference type="InterPro" id="IPR016181">
    <property type="entry name" value="Acyl_CoA_acyltransferase"/>
</dbReference>
<dbReference type="Pfam" id="PF13480">
    <property type="entry name" value="Acetyltransf_6"/>
    <property type="match status" value="1"/>
</dbReference>
<dbReference type="InterPro" id="IPR038740">
    <property type="entry name" value="BioF2-like_GNAT_dom"/>
</dbReference>
<protein>
    <recommendedName>
        <fullName evidence="1">BioF2-like acetyltransferase domain-containing protein</fullName>
    </recommendedName>
</protein>
<evidence type="ECO:0000313" key="3">
    <source>
        <dbReference type="Proteomes" id="UP000631670"/>
    </source>
</evidence>
<keyword evidence="3" id="KW-1185">Reference proteome</keyword>
<evidence type="ECO:0000259" key="1">
    <source>
        <dbReference type="Pfam" id="PF13480"/>
    </source>
</evidence>
<name>A0ABR9IF80_9PSEU</name>